<dbReference type="SUPFAM" id="SSF53098">
    <property type="entry name" value="Ribonuclease H-like"/>
    <property type="match status" value="1"/>
</dbReference>
<dbReference type="AlphaFoldDB" id="A0A6D2IQW5"/>
<dbReference type="GO" id="GO:0003676">
    <property type="term" value="F:nucleic acid binding"/>
    <property type="evidence" value="ECO:0007669"/>
    <property type="project" value="InterPro"/>
</dbReference>
<reference evidence="2 4" key="1">
    <citation type="submission" date="2020-01" db="EMBL/GenBank/DDBJ databases">
        <authorList>
            <person name="Mishra B."/>
        </authorList>
    </citation>
    <scope>NUCLEOTIDE SEQUENCE [LARGE SCALE GENOMIC DNA]</scope>
</reference>
<dbReference type="InterPro" id="IPR012337">
    <property type="entry name" value="RNaseH-like_sf"/>
</dbReference>
<organism evidence="2 4">
    <name type="scientific">Microthlaspi erraticum</name>
    <dbReference type="NCBI Taxonomy" id="1685480"/>
    <lineage>
        <taxon>Eukaryota</taxon>
        <taxon>Viridiplantae</taxon>
        <taxon>Streptophyta</taxon>
        <taxon>Embryophyta</taxon>
        <taxon>Tracheophyta</taxon>
        <taxon>Spermatophyta</taxon>
        <taxon>Magnoliopsida</taxon>
        <taxon>eudicotyledons</taxon>
        <taxon>Gunneridae</taxon>
        <taxon>Pentapetalae</taxon>
        <taxon>rosids</taxon>
        <taxon>malvids</taxon>
        <taxon>Brassicales</taxon>
        <taxon>Brassicaceae</taxon>
        <taxon>Coluteocarpeae</taxon>
        <taxon>Microthlaspi</taxon>
    </lineage>
</organism>
<keyword evidence="4" id="KW-1185">Reference proteome</keyword>
<evidence type="ECO:0000259" key="1">
    <source>
        <dbReference type="Pfam" id="PF13456"/>
    </source>
</evidence>
<dbReference type="InterPro" id="IPR036397">
    <property type="entry name" value="RNaseH_sf"/>
</dbReference>
<evidence type="ECO:0000313" key="4">
    <source>
        <dbReference type="Proteomes" id="UP000467841"/>
    </source>
</evidence>
<dbReference type="CDD" id="cd06222">
    <property type="entry name" value="RNase_H_like"/>
    <property type="match status" value="1"/>
</dbReference>
<dbReference type="OrthoDB" id="1112675at2759"/>
<evidence type="ECO:0000313" key="3">
    <source>
        <dbReference type="EMBL" id="CAA7051172.1"/>
    </source>
</evidence>
<dbReference type="EMBL" id="CACVBM020001467">
    <property type="protein sequence ID" value="CAA7051172.1"/>
    <property type="molecule type" value="Genomic_DNA"/>
</dbReference>
<sequence length="166" mass="19277">MEMYLWLIWYIWKVKNEKVFPNEDSDPQDLIRSPESRAIAWRLAQENDDNSRMGMREPQIQASICEVDGLWKATSRRAGLGWYSVVFETDCTDVAKMVSNPNEWSVFAILLEEIDKCMKIFTACSIHYIPRTDNKKADRLAQSARNRPTKLYYINSSPSTWITGAT</sequence>
<accession>A0A6D2IQW5</accession>
<dbReference type="EMBL" id="CACVBM020001094">
    <property type="protein sequence ID" value="CAA7030345.1"/>
    <property type="molecule type" value="Genomic_DNA"/>
</dbReference>
<dbReference type="PANTHER" id="PTHR47074:SF48">
    <property type="entry name" value="POLYNUCLEOTIDYL TRANSFERASE, RIBONUCLEASE H-LIKE SUPERFAMILY PROTEIN"/>
    <property type="match status" value="1"/>
</dbReference>
<dbReference type="GO" id="GO:0004523">
    <property type="term" value="F:RNA-DNA hybrid ribonuclease activity"/>
    <property type="evidence" value="ECO:0007669"/>
    <property type="project" value="InterPro"/>
</dbReference>
<name>A0A6D2IQW5_9BRAS</name>
<evidence type="ECO:0000313" key="2">
    <source>
        <dbReference type="EMBL" id="CAA7030345.1"/>
    </source>
</evidence>
<dbReference type="Gene3D" id="3.30.420.10">
    <property type="entry name" value="Ribonuclease H-like superfamily/Ribonuclease H"/>
    <property type="match status" value="1"/>
</dbReference>
<dbReference type="PANTHER" id="PTHR47074">
    <property type="entry name" value="BNAC02G40300D PROTEIN"/>
    <property type="match status" value="1"/>
</dbReference>
<dbReference type="InterPro" id="IPR044730">
    <property type="entry name" value="RNase_H-like_dom_plant"/>
</dbReference>
<proteinExistence type="predicted"/>
<dbReference type="Proteomes" id="UP000467841">
    <property type="component" value="Unassembled WGS sequence"/>
</dbReference>
<dbReference type="Pfam" id="PF13456">
    <property type="entry name" value="RVT_3"/>
    <property type="match status" value="1"/>
</dbReference>
<protein>
    <recommendedName>
        <fullName evidence="1">RNase H type-1 domain-containing protein</fullName>
    </recommendedName>
</protein>
<feature type="domain" description="RNase H type-1" evidence="1">
    <location>
        <begin position="58"/>
        <end position="144"/>
    </location>
</feature>
<gene>
    <name evidence="2" type="ORF">MERR_LOCUS17580</name>
    <name evidence="3" type="ORF">MERR_LOCUS38407</name>
</gene>
<dbReference type="InterPro" id="IPR052929">
    <property type="entry name" value="RNase_H-like_EbsB-rel"/>
</dbReference>
<dbReference type="InterPro" id="IPR002156">
    <property type="entry name" value="RNaseH_domain"/>
</dbReference>